<reference evidence="2" key="1">
    <citation type="submission" date="2020-03" db="EMBL/GenBank/DDBJ databases">
        <authorList>
            <person name="Weist P."/>
        </authorList>
    </citation>
    <scope>NUCLEOTIDE SEQUENCE</scope>
</reference>
<accession>A0A9N7ZAR6</accession>
<dbReference type="Proteomes" id="UP001153269">
    <property type="component" value="Unassembled WGS sequence"/>
</dbReference>
<protein>
    <recommendedName>
        <fullName evidence="4">Ig-like domain-containing protein</fullName>
    </recommendedName>
</protein>
<comment type="caution">
    <text evidence="2">The sequence shown here is derived from an EMBL/GenBank/DDBJ whole genome shotgun (WGS) entry which is preliminary data.</text>
</comment>
<evidence type="ECO:0000256" key="1">
    <source>
        <dbReference type="SAM" id="SignalP"/>
    </source>
</evidence>
<feature type="chain" id="PRO_5040241447" description="Ig-like domain-containing protein" evidence="1">
    <location>
        <begin position="31"/>
        <end position="207"/>
    </location>
</feature>
<proteinExistence type="predicted"/>
<organism evidence="2 3">
    <name type="scientific">Pleuronectes platessa</name>
    <name type="common">European plaice</name>
    <dbReference type="NCBI Taxonomy" id="8262"/>
    <lineage>
        <taxon>Eukaryota</taxon>
        <taxon>Metazoa</taxon>
        <taxon>Chordata</taxon>
        <taxon>Craniata</taxon>
        <taxon>Vertebrata</taxon>
        <taxon>Euteleostomi</taxon>
        <taxon>Actinopterygii</taxon>
        <taxon>Neopterygii</taxon>
        <taxon>Teleostei</taxon>
        <taxon>Neoteleostei</taxon>
        <taxon>Acanthomorphata</taxon>
        <taxon>Carangaria</taxon>
        <taxon>Pleuronectiformes</taxon>
        <taxon>Pleuronectoidei</taxon>
        <taxon>Pleuronectidae</taxon>
        <taxon>Pleuronectes</taxon>
    </lineage>
</organism>
<evidence type="ECO:0000313" key="2">
    <source>
        <dbReference type="EMBL" id="CAB1456122.1"/>
    </source>
</evidence>
<feature type="signal peptide" evidence="1">
    <location>
        <begin position="1"/>
        <end position="30"/>
    </location>
</feature>
<keyword evidence="1" id="KW-0732">Signal</keyword>
<evidence type="ECO:0008006" key="4">
    <source>
        <dbReference type="Google" id="ProtNLM"/>
    </source>
</evidence>
<dbReference type="EMBL" id="CADEAL010004286">
    <property type="protein sequence ID" value="CAB1456122.1"/>
    <property type="molecule type" value="Genomic_DNA"/>
</dbReference>
<dbReference type="InterPro" id="IPR013783">
    <property type="entry name" value="Ig-like_fold"/>
</dbReference>
<gene>
    <name evidence="2" type="ORF">PLEPLA_LOCUS43903</name>
</gene>
<name>A0A9N7ZAR6_PLEPL</name>
<sequence>MDGGRLRCLSCFFTHSELLFHVLLLGVCLHEPLTPPDISFNSTFHPSNESCTVSLECVSTSDSNVNYRLSVRNQTLVGPRLWYNIRPQDGDTKFTCTIFNSESSTSETVTCSNEEKPPPSASPVPLVIGLVWWHHTDSLPLAAAVVLVQEFKELSQPLRTNQSSDPTVHHDEIQLQVYSSLLHGDDCIYESIRGDTEEGTRGDPDNV</sequence>
<dbReference type="AlphaFoldDB" id="A0A9N7ZAR6"/>
<dbReference type="Gene3D" id="2.60.40.10">
    <property type="entry name" value="Immunoglobulins"/>
    <property type="match status" value="1"/>
</dbReference>
<keyword evidence="3" id="KW-1185">Reference proteome</keyword>
<evidence type="ECO:0000313" key="3">
    <source>
        <dbReference type="Proteomes" id="UP001153269"/>
    </source>
</evidence>